<dbReference type="EMBL" id="JAACXV010014065">
    <property type="protein sequence ID" value="KAF7270727.1"/>
    <property type="molecule type" value="Genomic_DNA"/>
</dbReference>
<feature type="compositionally biased region" description="Basic and acidic residues" evidence="1">
    <location>
        <begin position="209"/>
        <end position="221"/>
    </location>
</feature>
<keyword evidence="3" id="KW-1185">Reference proteome</keyword>
<accession>A0A834I1G8</accession>
<evidence type="ECO:0000313" key="3">
    <source>
        <dbReference type="Proteomes" id="UP000625711"/>
    </source>
</evidence>
<dbReference type="OrthoDB" id="6784653at2759"/>
<name>A0A834I1G8_RHYFE</name>
<feature type="region of interest" description="Disordered" evidence="1">
    <location>
        <begin position="188"/>
        <end position="223"/>
    </location>
</feature>
<comment type="caution">
    <text evidence="2">The sequence shown here is derived from an EMBL/GenBank/DDBJ whole genome shotgun (WGS) entry which is preliminary data.</text>
</comment>
<dbReference type="Proteomes" id="UP000625711">
    <property type="component" value="Unassembled WGS sequence"/>
</dbReference>
<evidence type="ECO:0000313" key="2">
    <source>
        <dbReference type="EMBL" id="KAF7270727.1"/>
    </source>
</evidence>
<protein>
    <submittedName>
        <fullName evidence="2">Uncharacterized protein</fullName>
    </submittedName>
</protein>
<feature type="region of interest" description="Disordered" evidence="1">
    <location>
        <begin position="262"/>
        <end position="290"/>
    </location>
</feature>
<proteinExistence type="predicted"/>
<dbReference type="AlphaFoldDB" id="A0A834I1G8"/>
<organism evidence="2 3">
    <name type="scientific">Rhynchophorus ferrugineus</name>
    <name type="common">Red palm weevil</name>
    <name type="synonym">Curculio ferrugineus</name>
    <dbReference type="NCBI Taxonomy" id="354439"/>
    <lineage>
        <taxon>Eukaryota</taxon>
        <taxon>Metazoa</taxon>
        <taxon>Ecdysozoa</taxon>
        <taxon>Arthropoda</taxon>
        <taxon>Hexapoda</taxon>
        <taxon>Insecta</taxon>
        <taxon>Pterygota</taxon>
        <taxon>Neoptera</taxon>
        <taxon>Endopterygota</taxon>
        <taxon>Coleoptera</taxon>
        <taxon>Polyphaga</taxon>
        <taxon>Cucujiformia</taxon>
        <taxon>Curculionidae</taxon>
        <taxon>Dryophthorinae</taxon>
        <taxon>Rhynchophorus</taxon>
    </lineage>
</organism>
<gene>
    <name evidence="2" type="ORF">GWI33_016310</name>
</gene>
<reference evidence="2" key="1">
    <citation type="submission" date="2020-08" db="EMBL/GenBank/DDBJ databases">
        <title>Genome sequencing and assembly of the red palm weevil Rhynchophorus ferrugineus.</title>
        <authorList>
            <person name="Dias G.B."/>
            <person name="Bergman C.M."/>
            <person name="Manee M."/>
        </authorList>
    </citation>
    <scope>NUCLEOTIDE SEQUENCE</scope>
    <source>
        <strain evidence="2">AA-2017</strain>
        <tissue evidence="2">Whole larva</tissue>
    </source>
</reference>
<sequence>MSTTPPLPFESLPNNGSDYSQWCDMINSIVGFVTASTNMASVLKNSNYYIPDLLTIVDSTKKPKDQQPVFNLNDFPWFTQLVSATVEPQLSFHEMYKVSPLIEYQCVDNSMHEPSRTPRLVTLTNVDGFGDSSTYRSPTTPDEINYVNSNTPILTKLIKPETSSDSCFFNEYSDSEQTIESTNLQEVYEEQDESKEELPQSSTSPDLVLQDRGEQKATKKPERIKRKCQKLTCSLPTNEFKNITKVTKVVCVKPLVQSDDKLSQQKLSSKSLPGFKNNSPQKGLEKKKGRAEYQFSEKDFILKNIVNTLNIAKRVNKSKIPTRSPIIKPSQEHKPKKMFTPSMEKSIRKAEERMRNAKNKSPPNFDRPAVIENYSKPSILKERKSCLKNGNPSINKPAKQCSIAESTVPRKYPERPKTAGSSDSKIPAKVPLIYKNTLKLKAAETVRKADKLLKKAEDTLLKTNKTKTELTSKTATSSLNNIKPMSVAKKL</sequence>
<evidence type="ECO:0000256" key="1">
    <source>
        <dbReference type="SAM" id="MobiDB-lite"/>
    </source>
</evidence>
<feature type="region of interest" description="Disordered" evidence="1">
    <location>
        <begin position="323"/>
        <end position="343"/>
    </location>
</feature>